<accession>A0A8S3WZ12</accession>
<dbReference type="OrthoDB" id="2194416at2759"/>
<dbReference type="Proteomes" id="UP000691718">
    <property type="component" value="Unassembled WGS sequence"/>
</dbReference>
<reference evidence="1" key="1">
    <citation type="submission" date="2021-04" db="EMBL/GenBank/DDBJ databases">
        <authorList>
            <person name="Tunstrom K."/>
        </authorList>
    </citation>
    <scope>NUCLEOTIDE SEQUENCE</scope>
</reference>
<dbReference type="EMBL" id="CAJQZP010000885">
    <property type="protein sequence ID" value="CAG4992108.1"/>
    <property type="molecule type" value="Genomic_DNA"/>
</dbReference>
<gene>
    <name evidence="1" type="ORF">PAPOLLO_LOCUS12247</name>
</gene>
<sequence>MHRLFAKLEPSATITKQNLADRVWYILRSNKFDVTELERLRREAVPSTGENAAAGDAAPQLAEQMANVDVAVNTPVVVDSNANGIGLSLGL</sequence>
<dbReference type="AlphaFoldDB" id="A0A8S3WZ12"/>
<organism evidence="1 2">
    <name type="scientific">Parnassius apollo</name>
    <name type="common">Apollo butterfly</name>
    <name type="synonym">Papilio apollo</name>
    <dbReference type="NCBI Taxonomy" id="110799"/>
    <lineage>
        <taxon>Eukaryota</taxon>
        <taxon>Metazoa</taxon>
        <taxon>Ecdysozoa</taxon>
        <taxon>Arthropoda</taxon>
        <taxon>Hexapoda</taxon>
        <taxon>Insecta</taxon>
        <taxon>Pterygota</taxon>
        <taxon>Neoptera</taxon>
        <taxon>Endopterygota</taxon>
        <taxon>Lepidoptera</taxon>
        <taxon>Glossata</taxon>
        <taxon>Ditrysia</taxon>
        <taxon>Papilionoidea</taxon>
        <taxon>Papilionidae</taxon>
        <taxon>Parnassiinae</taxon>
        <taxon>Parnassini</taxon>
        <taxon>Parnassius</taxon>
        <taxon>Parnassius</taxon>
    </lineage>
</organism>
<keyword evidence="2" id="KW-1185">Reference proteome</keyword>
<evidence type="ECO:0000313" key="2">
    <source>
        <dbReference type="Proteomes" id="UP000691718"/>
    </source>
</evidence>
<evidence type="ECO:0000313" key="1">
    <source>
        <dbReference type="EMBL" id="CAG4992108.1"/>
    </source>
</evidence>
<protein>
    <submittedName>
        <fullName evidence="1">(apollo) hypothetical protein</fullName>
    </submittedName>
</protein>
<comment type="caution">
    <text evidence="1">The sequence shown here is derived from an EMBL/GenBank/DDBJ whole genome shotgun (WGS) entry which is preliminary data.</text>
</comment>
<name>A0A8S3WZ12_PARAO</name>
<proteinExistence type="predicted"/>